<evidence type="ECO:0000313" key="4">
    <source>
        <dbReference type="Proteomes" id="UP001144805"/>
    </source>
</evidence>
<feature type="chain" id="PRO_5040724204" evidence="2">
    <location>
        <begin position="21"/>
        <end position="114"/>
    </location>
</feature>
<comment type="caution">
    <text evidence="3">The sequence shown here is derived from an EMBL/GenBank/DDBJ whole genome shotgun (WGS) entry which is preliminary data.</text>
</comment>
<gene>
    <name evidence="3" type="ORF">OSH07_12585</name>
</gene>
<evidence type="ECO:0000256" key="1">
    <source>
        <dbReference type="SAM" id="Coils"/>
    </source>
</evidence>
<feature type="coiled-coil region" evidence="1">
    <location>
        <begin position="63"/>
        <end position="90"/>
    </location>
</feature>
<reference evidence="3" key="1">
    <citation type="submission" date="2022-11" db="EMBL/GenBank/DDBJ databases">
        <title>Biodiversity and phylogenetic relationships of bacteria.</title>
        <authorList>
            <person name="Machado R.A.R."/>
            <person name="Bhat A."/>
            <person name="Loulou A."/>
            <person name="Kallel S."/>
        </authorList>
    </citation>
    <scope>NUCLEOTIDE SEQUENCE</scope>
    <source>
        <strain evidence="3">K-TC2</strain>
    </source>
</reference>
<dbReference type="EMBL" id="JAPKNK010000004">
    <property type="protein sequence ID" value="MCX5570035.1"/>
    <property type="molecule type" value="Genomic_DNA"/>
</dbReference>
<keyword evidence="2" id="KW-0732">Signal</keyword>
<evidence type="ECO:0000256" key="2">
    <source>
        <dbReference type="SAM" id="SignalP"/>
    </source>
</evidence>
<keyword evidence="4" id="KW-1185">Reference proteome</keyword>
<name>A0A9X3IML5_9HYPH</name>
<dbReference type="RefSeq" id="WP_266339000.1">
    <property type="nucleotide sequence ID" value="NZ_JAPKNK010000004.1"/>
</dbReference>
<sequence>MKRFATALGIMLAGAGNAHAFCSEPYGRFSAPSAPGRFDRPDVPYCLSSYKWSGKHECDSWEIDSYKREVEEYIEKLNSFVSEANALSQQASRFAREAYDYARCEADEISNQHQ</sequence>
<protein>
    <submittedName>
        <fullName evidence="3">Uncharacterized protein</fullName>
    </submittedName>
</protein>
<dbReference type="AlphaFoldDB" id="A0A9X3IML5"/>
<evidence type="ECO:0000313" key="3">
    <source>
        <dbReference type="EMBL" id="MCX5570035.1"/>
    </source>
</evidence>
<accession>A0A9X3IML5</accession>
<dbReference type="Proteomes" id="UP001144805">
    <property type="component" value="Unassembled WGS sequence"/>
</dbReference>
<feature type="signal peptide" evidence="2">
    <location>
        <begin position="1"/>
        <end position="20"/>
    </location>
</feature>
<keyword evidence="1" id="KW-0175">Coiled coil</keyword>
<organism evidence="3 4">
    <name type="scientific">Kaistia nematophila</name>
    <dbReference type="NCBI Taxonomy" id="2994654"/>
    <lineage>
        <taxon>Bacteria</taxon>
        <taxon>Pseudomonadati</taxon>
        <taxon>Pseudomonadota</taxon>
        <taxon>Alphaproteobacteria</taxon>
        <taxon>Hyphomicrobiales</taxon>
        <taxon>Kaistiaceae</taxon>
        <taxon>Kaistia</taxon>
    </lineage>
</organism>
<proteinExistence type="predicted"/>